<proteinExistence type="predicted"/>
<dbReference type="AlphaFoldDB" id="A0A7W6F9Z9"/>
<name>A0A7W6F9Z9_9HYPH</name>
<accession>A0A7W6F9Z9</accession>
<dbReference type="EMBL" id="JACIDN010000016">
    <property type="protein sequence ID" value="MBB3905631.1"/>
    <property type="molecule type" value="Genomic_DNA"/>
</dbReference>
<comment type="caution">
    <text evidence="1">The sequence shown here is derived from an EMBL/GenBank/DDBJ whole genome shotgun (WGS) entry which is preliminary data.</text>
</comment>
<evidence type="ECO:0000313" key="2">
    <source>
        <dbReference type="Proteomes" id="UP000517759"/>
    </source>
</evidence>
<protein>
    <submittedName>
        <fullName evidence="1">Uncharacterized protein</fullName>
    </submittedName>
</protein>
<evidence type="ECO:0000313" key="1">
    <source>
        <dbReference type="EMBL" id="MBB3905631.1"/>
    </source>
</evidence>
<sequence length="76" mass="8253">MRSVAGIDKGWIGFEPLTQDHFERQGLQVALTVAITGRVEAAQHGFQVAMIVDRDSEHLALNAAIEASTMPFVFGV</sequence>
<organism evidence="1 2">
    <name type="scientific">Methylobacterium brachythecii</name>
    <dbReference type="NCBI Taxonomy" id="1176177"/>
    <lineage>
        <taxon>Bacteria</taxon>
        <taxon>Pseudomonadati</taxon>
        <taxon>Pseudomonadota</taxon>
        <taxon>Alphaproteobacteria</taxon>
        <taxon>Hyphomicrobiales</taxon>
        <taxon>Methylobacteriaceae</taxon>
        <taxon>Methylobacterium</taxon>
    </lineage>
</organism>
<dbReference type="RefSeq" id="WP_183513786.1">
    <property type="nucleotide sequence ID" value="NZ_BSPG01000058.1"/>
</dbReference>
<dbReference type="Proteomes" id="UP000517759">
    <property type="component" value="Unassembled WGS sequence"/>
</dbReference>
<reference evidence="1 2" key="1">
    <citation type="submission" date="2020-08" db="EMBL/GenBank/DDBJ databases">
        <title>Genomic Encyclopedia of Type Strains, Phase IV (KMG-IV): sequencing the most valuable type-strain genomes for metagenomic binning, comparative biology and taxonomic classification.</title>
        <authorList>
            <person name="Goeker M."/>
        </authorList>
    </citation>
    <scope>NUCLEOTIDE SEQUENCE [LARGE SCALE GENOMIC DNA]</scope>
    <source>
        <strain evidence="1 2">DSM 24105</strain>
    </source>
</reference>
<gene>
    <name evidence="1" type="ORF">GGR33_005173</name>
</gene>